<comment type="caution">
    <text evidence="1">The sequence shown here is derived from an EMBL/GenBank/DDBJ whole genome shotgun (WGS) entry which is preliminary data.</text>
</comment>
<accession>A0A7W7S5W5</accession>
<sequence>MALRFPPVEAWSRLGCPDALQSIVSDGAEYGNWSPAFADPEEVIATRIVAEAARLLAGPWPPLS</sequence>
<evidence type="ECO:0000313" key="1">
    <source>
        <dbReference type="EMBL" id="MBB4944470.1"/>
    </source>
</evidence>
<name>A0A7W7S5W5_9ACTN</name>
<dbReference type="RefSeq" id="WP_184910453.1">
    <property type="nucleotide sequence ID" value="NZ_JACHJR010000001.1"/>
</dbReference>
<organism evidence="1 4">
    <name type="scientific">Kitasatospora gansuensis</name>
    <dbReference type="NCBI Taxonomy" id="258050"/>
    <lineage>
        <taxon>Bacteria</taxon>
        <taxon>Bacillati</taxon>
        <taxon>Actinomycetota</taxon>
        <taxon>Actinomycetes</taxon>
        <taxon>Kitasatosporales</taxon>
        <taxon>Streptomycetaceae</taxon>
        <taxon>Kitasatospora</taxon>
    </lineage>
</organism>
<evidence type="ECO:0000313" key="3">
    <source>
        <dbReference type="EMBL" id="MBB4951876.1"/>
    </source>
</evidence>
<keyword evidence="4" id="KW-1185">Reference proteome</keyword>
<evidence type="ECO:0000313" key="2">
    <source>
        <dbReference type="EMBL" id="MBB4951860.1"/>
    </source>
</evidence>
<reference evidence="1 4" key="1">
    <citation type="submission" date="2020-08" db="EMBL/GenBank/DDBJ databases">
        <title>Sequencing the genomes of 1000 actinobacteria strains.</title>
        <authorList>
            <person name="Klenk H.-P."/>
        </authorList>
    </citation>
    <scope>NUCLEOTIDE SEQUENCE [LARGE SCALE GENOMIC DNA]</scope>
    <source>
        <strain evidence="1 4">DSM 44786</strain>
    </source>
</reference>
<dbReference type="EMBL" id="JACHJR010000002">
    <property type="protein sequence ID" value="MBB4951876.1"/>
    <property type="molecule type" value="Genomic_DNA"/>
</dbReference>
<evidence type="ECO:0000313" key="4">
    <source>
        <dbReference type="Proteomes" id="UP000573327"/>
    </source>
</evidence>
<proteinExistence type="predicted"/>
<dbReference type="AlphaFoldDB" id="A0A7W7S5W5"/>
<gene>
    <name evidence="1" type="ORF">F4556_000005</name>
    <name evidence="2" type="ORF">F4556_007395</name>
    <name evidence="3" type="ORF">F4556_007530</name>
</gene>
<dbReference type="Proteomes" id="UP000573327">
    <property type="component" value="Unassembled WGS sequence"/>
</dbReference>
<protein>
    <submittedName>
        <fullName evidence="1">Uncharacterized protein</fullName>
    </submittedName>
</protein>
<dbReference type="EMBL" id="JACHJR010000001">
    <property type="protein sequence ID" value="MBB4951860.1"/>
    <property type="molecule type" value="Genomic_DNA"/>
</dbReference>
<dbReference type="EMBL" id="JACHJR010000001">
    <property type="protein sequence ID" value="MBB4944470.1"/>
    <property type="molecule type" value="Genomic_DNA"/>
</dbReference>